<dbReference type="PANTHER" id="PTHR30231:SF4">
    <property type="entry name" value="PROTEIN NEN2"/>
    <property type="match status" value="1"/>
</dbReference>
<dbReference type="InterPro" id="IPR012337">
    <property type="entry name" value="RNaseH-like_sf"/>
</dbReference>
<dbReference type="SUPFAM" id="SSF53098">
    <property type="entry name" value="Ribonuclease H-like"/>
    <property type="match status" value="1"/>
</dbReference>
<gene>
    <name evidence="5" type="ORF">TBK1r_27270</name>
</gene>
<evidence type="ECO:0000256" key="1">
    <source>
        <dbReference type="ARBA" id="ARBA00022722"/>
    </source>
</evidence>
<dbReference type="Pfam" id="PF00929">
    <property type="entry name" value="RNase_T"/>
    <property type="match status" value="1"/>
</dbReference>
<dbReference type="PANTHER" id="PTHR30231">
    <property type="entry name" value="DNA POLYMERASE III SUBUNIT EPSILON"/>
    <property type="match status" value="1"/>
</dbReference>
<keyword evidence="6" id="KW-1185">Reference proteome</keyword>
<dbReference type="CDD" id="cd06127">
    <property type="entry name" value="DEDDh"/>
    <property type="match status" value="1"/>
</dbReference>
<dbReference type="SMART" id="SM00479">
    <property type="entry name" value="EXOIII"/>
    <property type="match status" value="1"/>
</dbReference>
<protein>
    <recommendedName>
        <fullName evidence="4">Exonuclease domain-containing protein</fullName>
    </recommendedName>
</protein>
<name>A0ABX5XS35_9BACT</name>
<dbReference type="InterPro" id="IPR013520">
    <property type="entry name" value="Ribonucl_H"/>
</dbReference>
<evidence type="ECO:0000256" key="2">
    <source>
        <dbReference type="ARBA" id="ARBA00022801"/>
    </source>
</evidence>
<keyword evidence="2" id="KW-0378">Hydrolase</keyword>
<keyword evidence="1" id="KW-0540">Nuclease</keyword>
<feature type="domain" description="Exonuclease" evidence="4">
    <location>
        <begin position="9"/>
        <end position="202"/>
    </location>
</feature>
<dbReference type="InterPro" id="IPR036397">
    <property type="entry name" value="RNaseH_sf"/>
</dbReference>
<reference evidence="5 6" key="1">
    <citation type="submission" date="2019-02" db="EMBL/GenBank/DDBJ databases">
        <title>Deep-cultivation of Planctomycetes and their phenomic and genomic characterization uncovers novel biology.</title>
        <authorList>
            <person name="Wiegand S."/>
            <person name="Jogler M."/>
            <person name="Boedeker C."/>
            <person name="Pinto D."/>
            <person name="Vollmers J."/>
            <person name="Rivas-Marin E."/>
            <person name="Kohn T."/>
            <person name="Peeters S.H."/>
            <person name="Heuer A."/>
            <person name="Rast P."/>
            <person name="Oberbeckmann S."/>
            <person name="Bunk B."/>
            <person name="Jeske O."/>
            <person name="Meyerdierks A."/>
            <person name="Storesund J.E."/>
            <person name="Kallscheuer N."/>
            <person name="Luecker S."/>
            <person name="Lage O.M."/>
            <person name="Pohl T."/>
            <person name="Merkel B.J."/>
            <person name="Hornburger P."/>
            <person name="Mueller R.-W."/>
            <person name="Bruemmer F."/>
            <person name="Labrenz M."/>
            <person name="Spormann A.M."/>
            <person name="Op den Camp H."/>
            <person name="Overmann J."/>
            <person name="Amann R."/>
            <person name="Jetten M.S.M."/>
            <person name="Mascher T."/>
            <person name="Medema M.H."/>
            <person name="Devos D.P."/>
            <person name="Kaster A.-K."/>
            <person name="Ovreas L."/>
            <person name="Rohde M."/>
            <person name="Galperin M.Y."/>
            <person name="Jogler C."/>
        </authorList>
    </citation>
    <scope>NUCLEOTIDE SEQUENCE [LARGE SCALE GENOMIC DNA]</scope>
    <source>
        <strain evidence="5 6">TBK1r</strain>
    </source>
</reference>
<accession>A0ABX5XS35</accession>
<evidence type="ECO:0000259" key="4">
    <source>
        <dbReference type="SMART" id="SM00479"/>
    </source>
</evidence>
<sequence>MNVNVPDERLVFVDLETAGLKPWRPIIEIAAIAVDSNQRELERFEAKIQFERKFANAKSLRKASYSPQRWEKEAKPAGDVMKEFTDLLRRHATVDQLSAKGRVFRVAQLVAHNGVFDGAFLSAWYDRYDEFLPASPRVFCTLQRAIWLFHEDKSLTPPPDFSLRTLCHYFGVSLRACEAHEALNDVRATVDLYRAIAQHRQSMMRPPLHACG</sequence>
<evidence type="ECO:0000313" key="6">
    <source>
        <dbReference type="Proteomes" id="UP000318081"/>
    </source>
</evidence>
<evidence type="ECO:0000256" key="3">
    <source>
        <dbReference type="ARBA" id="ARBA00022839"/>
    </source>
</evidence>
<dbReference type="Proteomes" id="UP000318081">
    <property type="component" value="Chromosome"/>
</dbReference>
<dbReference type="Gene3D" id="3.30.420.10">
    <property type="entry name" value="Ribonuclease H-like superfamily/Ribonuclease H"/>
    <property type="match status" value="1"/>
</dbReference>
<keyword evidence="3" id="KW-0269">Exonuclease</keyword>
<organism evidence="5 6">
    <name type="scientific">Stieleria magnilauensis</name>
    <dbReference type="NCBI Taxonomy" id="2527963"/>
    <lineage>
        <taxon>Bacteria</taxon>
        <taxon>Pseudomonadati</taxon>
        <taxon>Planctomycetota</taxon>
        <taxon>Planctomycetia</taxon>
        <taxon>Pirellulales</taxon>
        <taxon>Pirellulaceae</taxon>
        <taxon>Stieleria</taxon>
    </lineage>
</organism>
<dbReference type="EMBL" id="CP036432">
    <property type="protein sequence ID" value="QDV83785.1"/>
    <property type="molecule type" value="Genomic_DNA"/>
</dbReference>
<proteinExistence type="predicted"/>
<evidence type="ECO:0000313" key="5">
    <source>
        <dbReference type="EMBL" id="QDV83785.1"/>
    </source>
</evidence>